<protein>
    <recommendedName>
        <fullName evidence="3">Replication-relaxation</fullName>
    </recommendedName>
</protein>
<organism evidence="1 2">
    <name type="scientific">Streptomyces lunaelactis</name>
    <dbReference type="NCBI Taxonomy" id="1535768"/>
    <lineage>
        <taxon>Bacteria</taxon>
        <taxon>Bacillati</taxon>
        <taxon>Actinomycetota</taxon>
        <taxon>Actinomycetes</taxon>
        <taxon>Kitasatosporales</taxon>
        <taxon>Streptomycetaceae</taxon>
        <taxon>Streptomyces</taxon>
    </lineage>
</organism>
<dbReference type="KEGG" id="slk:SLUN_00150"/>
<dbReference type="Proteomes" id="UP000244201">
    <property type="component" value="Chromosome"/>
</dbReference>
<dbReference type="RefSeq" id="WP_108146610.1">
    <property type="nucleotide sequence ID" value="NZ_CP026304.1"/>
</dbReference>
<evidence type="ECO:0008006" key="3">
    <source>
        <dbReference type="Google" id="ProtNLM"/>
    </source>
</evidence>
<dbReference type="AlphaFoldDB" id="A0A2R4SVM4"/>
<evidence type="ECO:0000313" key="1">
    <source>
        <dbReference type="EMBL" id="AVZ70915.1"/>
    </source>
</evidence>
<accession>A0A2R4SVM4</accession>
<keyword evidence="2" id="KW-1185">Reference proteome</keyword>
<sequence length="301" mass="33472">MTEHAAMLERRQRVPVREQALAILFQHRAADTGQLRRLIEPPPHPETMRQCLRALRTAQLVVSHDRAHHSSIWSLTEQGRTAVTLWPQFKGARRYRGSEAGLRSVHTLTVTRAALAFVEDGRARRDECSALDWTTEVAHPVRDGAAAGERTLIADALLRYTRTENRCLLRAFVEVDRTTESSEQLASKLITYARFHASPAASPSRRRTAASGGVGVLPPWQLSYPVFPRLLFVLTGAGPLWLGQRIADLRAMVRQHPLVGQMAEAVPLGAAVLEDLEERGASAPVWTPLGHRQGPCSWMDL</sequence>
<evidence type="ECO:0000313" key="2">
    <source>
        <dbReference type="Proteomes" id="UP000244201"/>
    </source>
</evidence>
<reference evidence="1 2" key="1">
    <citation type="submission" date="2018-01" db="EMBL/GenBank/DDBJ databases">
        <title>Complete genome sequence of Streptomyces lunaelactis MM109T, a Ferroverdin A producer isolated from cave moonmilk deposits.</title>
        <authorList>
            <person name="Naome A."/>
            <person name="Martinet L."/>
            <person name="Maciejewska M."/>
            <person name="Anderssen S."/>
            <person name="Adam D."/>
            <person name="Tenconi E."/>
            <person name="Deflandre B."/>
            <person name="Arguelles-Arias A."/>
            <person name="Calusinska M."/>
            <person name="Copieters W."/>
            <person name="Karim L."/>
            <person name="Hanikenne M."/>
            <person name="Baurain D."/>
            <person name="van Wezel G."/>
            <person name="Smargiasso N."/>
            <person name="de Pauw E."/>
            <person name="Delfosse P."/>
            <person name="Rigali S."/>
        </authorList>
    </citation>
    <scope>NUCLEOTIDE SEQUENCE [LARGE SCALE GENOMIC DNA]</scope>
    <source>
        <strain evidence="1 2">MM109</strain>
    </source>
</reference>
<dbReference type="GeneID" id="55653712"/>
<name>A0A2R4SVM4_9ACTN</name>
<proteinExistence type="predicted"/>
<gene>
    <name evidence="1" type="ORF">SLUN_00150</name>
</gene>
<dbReference type="Pfam" id="PF13814">
    <property type="entry name" value="Replic_Relax"/>
    <property type="match status" value="1"/>
</dbReference>
<dbReference type="EMBL" id="CP026304">
    <property type="protein sequence ID" value="AVZ70915.1"/>
    <property type="molecule type" value="Genomic_DNA"/>
</dbReference>
<dbReference type="OrthoDB" id="4067054at2"/>
<dbReference type="InterPro" id="IPR025855">
    <property type="entry name" value="Replic_Relax"/>
</dbReference>